<dbReference type="Gene3D" id="3.40.190.290">
    <property type="match status" value="1"/>
</dbReference>
<feature type="domain" description="HTH lysR-type" evidence="5">
    <location>
        <begin position="1"/>
        <end position="58"/>
    </location>
</feature>
<organism evidence="6 7">
    <name type="scientific">Desulfosporosinus lacus DSM 15449</name>
    <dbReference type="NCBI Taxonomy" id="1121420"/>
    <lineage>
        <taxon>Bacteria</taxon>
        <taxon>Bacillati</taxon>
        <taxon>Bacillota</taxon>
        <taxon>Clostridia</taxon>
        <taxon>Eubacteriales</taxon>
        <taxon>Desulfitobacteriaceae</taxon>
        <taxon>Desulfosporosinus</taxon>
    </lineage>
</organism>
<dbReference type="PANTHER" id="PTHR30346">
    <property type="entry name" value="TRANSCRIPTIONAL DUAL REGULATOR HCAR-RELATED"/>
    <property type="match status" value="1"/>
</dbReference>
<dbReference type="InterPro" id="IPR005119">
    <property type="entry name" value="LysR_subst-bd"/>
</dbReference>
<evidence type="ECO:0000313" key="6">
    <source>
        <dbReference type="EMBL" id="SHI26855.1"/>
    </source>
</evidence>
<accession>A0A1M5ZR78</accession>
<dbReference type="FunFam" id="1.10.10.10:FF:000001">
    <property type="entry name" value="LysR family transcriptional regulator"/>
    <property type="match status" value="1"/>
</dbReference>
<dbReference type="EMBL" id="FQXJ01000014">
    <property type="protein sequence ID" value="SHI26855.1"/>
    <property type="molecule type" value="Genomic_DNA"/>
</dbReference>
<proteinExistence type="inferred from homology"/>
<dbReference type="GO" id="GO:0003677">
    <property type="term" value="F:DNA binding"/>
    <property type="evidence" value="ECO:0007669"/>
    <property type="project" value="UniProtKB-KW"/>
</dbReference>
<keyword evidence="7" id="KW-1185">Reference proteome</keyword>
<dbReference type="SUPFAM" id="SSF53850">
    <property type="entry name" value="Periplasmic binding protein-like II"/>
    <property type="match status" value="1"/>
</dbReference>
<dbReference type="AlphaFoldDB" id="A0A1M5ZR78"/>
<evidence type="ECO:0000313" key="7">
    <source>
        <dbReference type="Proteomes" id="UP000183954"/>
    </source>
</evidence>
<dbReference type="Proteomes" id="UP000183954">
    <property type="component" value="Unassembled WGS sequence"/>
</dbReference>
<dbReference type="InterPro" id="IPR000847">
    <property type="entry name" value="LysR_HTH_N"/>
</dbReference>
<keyword evidence="4" id="KW-0804">Transcription</keyword>
<reference evidence="7" key="1">
    <citation type="submission" date="2016-11" db="EMBL/GenBank/DDBJ databases">
        <authorList>
            <person name="Varghese N."/>
            <person name="Submissions S."/>
        </authorList>
    </citation>
    <scope>NUCLEOTIDE SEQUENCE [LARGE SCALE GENOMIC DNA]</scope>
    <source>
        <strain evidence="7">DSM 15449</strain>
    </source>
</reference>
<keyword evidence="3 6" id="KW-0238">DNA-binding</keyword>
<comment type="similarity">
    <text evidence="1">Belongs to the LysR transcriptional regulatory family.</text>
</comment>
<evidence type="ECO:0000256" key="2">
    <source>
        <dbReference type="ARBA" id="ARBA00023015"/>
    </source>
</evidence>
<dbReference type="RefSeq" id="WP_073031065.1">
    <property type="nucleotide sequence ID" value="NZ_FQXJ01000014.1"/>
</dbReference>
<evidence type="ECO:0000256" key="4">
    <source>
        <dbReference type="ARBA" id="ARBA00023163"/>
    </source>
</evidence>
<dbReference type="PROSITE" id="PS50931">
    <property type="entry name" value="HTH_LYSR"/>
    <property type="match status" value="1"/>
</dbReference>
<dbReference type="GO" id="GO:0032993">
    <property type="term" value="C:protein-DNA complex"/>
    <property type="evidence" value="ECO:0007669"/>
    <property type="project" value="TreeGrafter"/>
</dbReference>
<dbReference type="GO" id="GO:0003700">
    <property type="term" value="F:DNA-binding transcription factor activity"/>
    <property type="evidence" value="ECO:0007669"/>
    <property type="project" value="InterPro"/>
</dbReference>
<keyword evidence="2" id="KW-0805">Transcription regulation</keyword>
<protein>
    <submittedName>
        <fullName evidence="6">DNA-binding transcriptional regulator, LysR family</fullName>
    </submittedName>
</protein>
<sequence>MEMRQLRYFESIVKYGTMREAAAKLFISEPSISQQINEFQKEIGLPLFEKQGRKIALTSEGKQLLPLVKAVLEAVSSMENAISEIVNPEVGFIKLGFVSVTTLDIVPNKLMEFAKICPDIRVEMVESGTLELIECLLNGSVDVALISVNSRIKSVIELSDMQCKVLSNVSSVAIVSYNHPFAKQDKISLNQLLDERIILRRQGVYREEIFSLLGDAIKRDSIYSVDTQDIALKLVELGLGITIIPEPYISTWKLNENPQIKILLLDDFQINLDICLIYKKNQYRPKFLTNFMRIFSDN</sequence>
<gene>
    <name evidence="6" type="ORF">SAMN02746098_03574</name>
</gene>
<dbReference type="Gene3D" id="1.10.10.10">
    <property type="entry name" value="Winged helix-like DNA-binding domain superfamily/Winged helix DNA-binding domain"/>
    <property type="match status" value="1"/>
</dbReference>
<evidence type="ECO:0000256" key="1">
    <source>
        <dbReference type="ARBA" id="ARBA00009437"/>
    </source>
</evidence>
<dbReference type="InterPro" id="IPR036388">
    <property type="entry name" value="WH-like_DNA-bd_sf"/>
</dbReference>
<dbReference type="Pfam" id="PF03466">
    <property type="entry name" value="LysR_substrate"/>
    <property type="match status" value="1"/>
</dbReference>
<dbReference type="InterPro" id="IPR036390">
    <property type="entry name" value="WH_DNA-bd_sf"/>
</dbReference>
<evidence type="ECO:0000256" key="3">
    <source>
        <dbReference type="ARBA" id="ARBA00023125"/>
    </source>
</evidence>
<dbReference type="PANTHER" id="PTHR30346:SF28">
    <property type="entry name" value="HTH-TYPE TRANSCRIPTIONAL REGULATOR CYNR"/>
    <property type="match status" value="1"/>
</dbReference>
<dbReference type="OrthoDB" id="9803714at2"/>
<dbReference type="CDD" id="cd05466">
    <property type="entry name" value="PBP2_LTTR_substrate"/>
    <property type="match status" value="1"/>
</dbReference>
<dbReference type="SUPFAM" id="SSF46785">
    <property type="entry name" value="Winged helix' DNA-binding domain"/>
    <property type="match status" value="1"/>
</dbReference>
<name>A0A1M5ZR78_9FIRM</name>
<dbReference type="Pfam" id="PF00126">
    <property type="entry name" value="HTH_1"/>
    <property type="match status" value="1"/>
</dbReference>
<evidence type="ECO:0000259" key="5">
    <source>
        <dbReference type="PROSITE" id="PS50931"/>
    </source>
</evidence>
<dbReference type="STRING" id="1121420.SAMN02746098_03574"/>